<dbReference type="Proteomes" id="UP000588071">
    <property type="component" value="Unassembled WGS sequence"/>
</dbReference>
<evidence type="ECO:0008006" key="5">
    <source>
        <dbReference type="Google" id="ProtNLM"/>
    </source>
</evidence>
<proteinExistence type="predicted"/>
<evidence type="ECO:0000313" key="4">
    <source>
        <dbReference type="Proteomes" id="UP000588071"/>
    </source>
</evidence>
<evidence type="ECO:0000256" key="1">
    <source>
        <dbReference type="SAM" id="Phobius"/>
    </source>
</evidence>
<dbReference type="EMBL" id="JAXOGL010000005">
    <property type="protein sequence ID" value="MDZ5597542.1"/>
    <property type="molecule type" value="Genomic_DNA"/>
</dbReference>
<keyword evidence="1" id="KW-0472">Membrane</keyword>
<organism evidence="3 4">
    <name type="scientific">Enterococcus cecorum</name>
    <dbReference type="NCBI Taxonomy" id="44008"/>
    <lineage>
        <taxon>Bacteria</taxon>
        <taxon>Bacillati</taxon>
        <taxon>Bacillota</taxon>
        <taxon>Bacilli</taxon>
        <taxon>Lactobacillales</taxon>
        <taxon>Enterococcaceae</taxon>
        <taxon>Enterococcus</taxon>
    </lineage>
</organism>
<gene>
    <name evidence="3" type="ORF">HF857_04910</name>
    <name evidence="2" type="ORF">U1294_04775</name>
</gene>
<reference evidence="3 4" key="1">
    <citation type="submission" date="2020-04" db="EMBL/GenBank/DDBJ databases">
        <authorList>
            <person name="Hitch T.C.A."/>
            <person name="Wylensek D."/>
            <person name="Clavel T."/>
        </authorList>
    </citation>
    <scope>NUCLEOTIDE SEQUENCE [LARGE SCALE GENOMIC DNA]</scope>
    <source>
        <strain evidence="3 4">WCA-380-WT-3C</strain>
    </source>
</reference>
<dbReference type="EMBL" id="JABAFV010000006">
    <property type="protein sequence ID" value="NME49592.1"/>
    <property type="molecule type" value="Genomic_DNA"/>
</dbReference>
<accession>A0A0J0AT96</accession>
<keyword evidence="1" id="KW-1133">Transmembrane helix</keyword>
<keyword evidence="1" id="KW-0812">Transmembrane</keyword>
<reference evidence="2" key="2">
    <citation type="submission" date="2023-12" db="EMBL/GenBank/DDBJ databases">
        <title>Molecular genomic analyses of Enterococcus cecorum from sepsis oubreaks in broilers.</title>
        <authorList>
            <person name="Rhoads D."/>
            <person name="Alrubaye A."/>
        </authorList>
    </citation>
    <scope>NUCLEOTIDE SEQUENCE</scope>
    <source>
        <strain evidence="2">1755</strain>
    </source>
</reference>
<evidence type="ECO:0000313" key="2">
    <source>
        <dbReference type="EMBL" id="MDZ5597542.1"/>
    </source>
</evidence>
<name>A0A0J0AT96_9ENTE</name>
<protein>
    <recommendedName>
        <fullName evidence="5">PepSY domain-containing protein</fullName>
    </recommendedName>
</protein>
<dbReference type="RefSeq" id="WP_034864017.1">
    <property type="nucleotide sequence ID" value="NZ_JAKYKI010000035.1"/>
</dbReference>
<comment type="caution">
    <text evidence="3">The sequence shown here is derived from an EMBL/GenBank/DDBJ whole genome shotgun (WGS) entry which is preliminary data.</text>
</comment>
<dbReference type="Proteomes" id="UP001290582">
    <property type="component" value="Unassembled WGS sequence"/>
</dbReference>
<sequence length="110" mass="12219">MLLSIQSQFRNGLAIGIGVGLLSGFVSASFTKKDKLLQADHILEKIKDAFLLEGPIEGSWIEHTMQPYQKFAVKTQGYPGGITRYEDDQLVTYEFLADAKTGAILELNRI</sequence>
<evidence type="ECO:0000313" key="3">
    <source>
        <dbReference type="EMBL" id="NME49592.1"/>
    </source>
</evidence>
<feature type="transmembrane region" description="Helical" evidence="1">
    <location>
        <begin position="12"/>
        <end position="31"/>
    </location>
</feature>
<dbReference type="AlphaFoldDB" id="A0A0J0AT96"/>